<accession>A0ABV9R3N3</accession>
<dbReference type="InterPro" id="IPR036196">
    <property type="entry name" value="Ptyr_pPase_sf"/>
</dbReference>
<evidence type="ECO:0000256" key="1">
    <source>
        <dbReference type="SAM" id="MobiDB-lite"/>
    </source>
</evidence>
<organism evidence="3 4">
    <name type="scientific">Agromyces aurantiacus</name>
    <dbReference type="NCBI Taxonomy" id="165814"/>
    <lineage>
        <taxon>Bacteria</taxon>
        <taxon>Bacillati</taxon>
        <taxon>Actinomycetota</taxon>
        <taxon>Actinomycetes</taxon>
        <taxon>Micrococcales</taxon>
        <taxon>Microbacteriaceae</taxon>
        <taxon>Agromyces</taxon>
    </lineage>
</organism>
<dbReference type="PANTHER" id="PTHR11717:SF31">
    <property type="entry name" value="LOW MOLECULAR WEIGHT PROTEIN-TYROSINE-PHOSPHATASE ETP-RELATED"/>
    <property type="match status" value="1"/>
</dbReference>
<keyword evidence="4" id="KW-1185">Reference proteome</keyword>
<feature type="domain" description="Phosphotyrosine protein phosphatase I" evidence="2">
    <location>
        <begin position="6"/>
        <end position="187"/>
    </location>
</feature>
<comment type="caution">
    <text evidence="3">The sequence shown here is derived from an EMBL/GenBank/DDBJ whole genome shotgun (WGS) entry which is preliminary data.</text>
</comment>
<reference evidence="4" key="1">
    <citation type="journal article" date="2019" name="Int. J. Syst. Evol. Microbiol.">
        <title>The Global Catalogue of Microorganisms (GCM) 10K type strain sequencing project: providing services to taxonomists for standard genome sequencing and annotation.</title>
        <authorList>
            <consortium name="The Broad Institute Genomics Platform"/>
            <consortium name="The Broad Institute Genome Sequencing Center for Infectious Disease"/>
            <person name="Wu L."/>
            <person name="Ma J."/>
        </authorList>
    </citation>
    <scope>NUCLEOTIDE SEQUENCE [LARGE SCALE GENOMIC DNA]</scope>
    <source>
        <strain evidence="4">CGMCC 1.12192</strain>
    </source>
</reference>
<dbReference type="SMART" id="SM00226">
    <property type="entry name" value="LMWPc"/>
    <property type="match status" value="1"/>
</dbReference>
<evidence type="ECO:0000313" key="4">
    <source>
        <dbReference type="Proteomes" id="UP001595960"/>
    </source>
</evidence>
<proteinExistence type="predicted"/>
<evidence type="ECO:0000313" key="3">
    <source>
        <dbReference type="EMBL" id="MFC4828052.1"/>
    </source>
</evidence>
<sequence>MKTDSFSVLVVCTGNLNRSALGAALLRTWAGWYLPAPLAMQVHVGSAGLAAPVGSHMRSRSRAIAATLGADASGHRAVQLTDALVRDADLVLVAEAEQREKVLGFAPAALKHTFTIREAGAIAGELPVLAPPTSVDDLRDRVARFGASRALAAGSPQDIVDPQGKDDEAYREMARQEVPALTRLASALFGMPDREVLAYDDAVADAAAFPFGDDGVEGGAGSGPGAGGAGDGSTGRPRGRRQA</sequence>
<dbReference type="InterPro" id="IPR050438">
    <property type="entry name" value="LMW_PTPase"/>
</dbReference>
<dbReference type="Proteomes" id="UP001595960">
    <property type="component" value="Unassembled WGS sequence"/>
</dbReference>
<gene>
    <name evidence="3" type="ORF">ACFPER_04560</name>
</gene>
<feature type="region of interest" description="Disordered" evidence="1">
    <location>
        <begin position="210"/>
        <end position="243"/>
    </location>
</feature>
<dbReference type="InterPro" id="IPR023485">
    <property type="entry name" value="Ptyr_pPase"/>
</dbReference>
<dbReference type="PANTHER" id="PTHR11717">
    <property type="entry name" value="LOW MOLECULAR WEIGHT PROTEIN TYROSINE PHOSPHATASE"/>
    <property type="match status" value="1"/>
</dbReference>
<dbReference type="Gene3D" id="3.40.50.2300">
    <property type="match status" value="1"/>
</dbReference>
<feature type="compositionally biased region" description="Gly residues" evidence="1">
    <location>
        <begin position="217"/>
        <end position="233"/>
    </location>
</feature>
<evidence type="ECO:0000259" key="2">
    <source>
        <dbReference type="SMART" id="SM00226"/>
    </source>
</evidence>
<protein>
    <recommendedName>
        <fullName evidence="2">Phosphotyrosine protein phosphatase I domain-containing protein</fullName>
    </recommendedName>
</protein>
<name>A0ABV9R3N3_9MICO</name>
<dbReference type="Pfam" id="PF01451">
    <property type="entry name" value="LMWPc"/>
    <property type="match status" value="1"/>
</dbReference>
<dbReference type="SUPFAM" id="SSF52788">
    <property type="entry name" value="Phosphotyrosine protein phosphatases I"/>
    <property type="match status" value="1"/>
</dbReference>
<dbReference type="RefSeq" id="WP_204390935.1">
    <property type="nucleotide sequence ID" value="NZ_JAFBBW010000001.1"/>
</dbReference>
<dbReference type="EMBL" id="JBHSJC010000001">
    <property type="protein sequence ID" value="MFC4828052.1"/>
    <property type="molecule type" value="Genomic_DNA"/>
</dbReference>